<evidence type="ECO:0000256" key="6">
    <source>
        <dbReference type="ARBA" id="ARBA00023127"/>
    </source>
</evidence>
<feature type="domain" description="Proteasome alpha-type subunits" evidence="14">
    <location>
        <begin position="456"/>
        <end position="478"/>
    </location>
</feature>
<evidence type="ECO:0000256" key="5">
    <source>
        <dbReference type="ARBA" id="ARBA00022942"/>
    </source>
</evidence>
<proteinExistence type="inferred from homology"/>
<evidence type="ECO:0000256" key="12">
    <source>
        <dbReference type="PROSITE-ProRule" id="PRU00808"/>
    </source>
</evidence>
<evidence type="ECO:0000313" key="15">
    <source>
        <dbReference type="EMBL" id="KAG6522580.1"/>
    </source>
</evidence>
<dbReference type="PROSITE" id="PS51475">
    <property type="entry name" value="PROTEASOME_ALPHA_2"/>
    <property type="match status" value="1"/>
</dbReference>
<evidence type="ECO:0000256" key="3">
    <source>
        <dbReference type="ARBA" id="ARBA00006955"/>
    </source>
</evidence>
<evidence type="ECO:0000256" key="9">
    <source>
        <dbReference type="ARBA" id="ARBA00026071"/>
    </source>
</evidence>
<evidence type="ECO:0000256" key="1">
    <source>
        <dbReference type="ARBA" id="ARBA00002000"/>
    </source>
</evidence>
<dbReference type="FunFam" id="1.10.472.10:FF:000032">
    <property type="entry name" value="G2/mitotic-specific cyclin-1"/>
    <property type="match status" value="1"/>
</dbReference>
<dbReference type="Pfam" id="PF10584">
    <property type="entry name" value="Proteasome_A_N"/>
    <property type="match status" value="1"/>
</dbReference>
<dbReference type="SMART" id="SM00385">
    <property type="entry name" value="CYCLIN"/>
    <property type="match status" value="2"/>
</dbReference>
<dbReference type="Gene3D" id="1.10.472.10">
    <property type="entry name" value="Cyclin-like"/>
    <property type="match status" value="2"/>
</dbReference>
<dbReference type="CDD" id="cd03752">
    <property type="entry name" value="proteasome_alpha_type_4"/>
    <property type="match status" value="1"/>
</dbReference>
<dbReference type="Proteomes" id="UP000734854">
    <property type="component" value="Unassembled WGS sequence"/>
</dbReference>
<dbReference type="AlphaFoldDB" id="A0A8J5HEL1"/>
<comment type="caution">
    <text evidence="15">The sequence shown here is derived from an EMBL/GenBank/DDBJ whole genome shotgun (WGS) entry which is preliminary data.</text>
</comment>
<dbReference type="GO" id="GO:0019773">
    <property type="term" value="C:proteasome core complex, alpha-subunit complex"/>
    <property type="evidence" value="ECO:0007669"/>
    <property type="project" value="UniProtKB-UniRule"/>
</dbReference>
<dbReference type="SUPFAM" id="SSF47954">
    <property type="entry name" value="Cyclin-like"/>
    <property type="match status" value="2"/>
</dbReference>
<dbReference type="SMART" id="SM01332">
    <property type="entry name" value="Cyclin_C"/>
    <property type="match status" value="1"/>
</dbReference>
<dbReference type="GO" id="GO:0006511">
    <property type="term" value="P:ubiquitin-dependent protein catabolic process"/>
    <property type="evidence" value="ECO:0007669"/>
    <property type="project" value="InterPro"/>
</dbReference>
<dbReference type="GO" id="GO:0051301">
    <property type="term" value="P:cell division"/>
    <property type="evidence" value="ECO:0007669"/>
    <property type="project" value="UniProtKB-KW"/>
</dbReference>
<gene>
    <name evidence="15" type="ORF">ZIOFF_019721</name>
</gene>
<dbReference type="Pfam" id="PF00227">
    <property type="entry name" value="Proteasome"/>
    <property type="match status" value="1"/>
</dbReference>
<dbReference type="GO" id="GO:0005634">
    <property type="term" value="C:nucleus"/>
    <property type="evidence" value="ECO:0007669"/>
    <property type="project" value="UniProtKB-SubCell"/>
</dbReference>
<evidence type="ECO:0000256" key="4">
    <source>
        <dbReference type="ARBA" id="ARBA00022618"/>
    </source>
</evidence>
<dbReference type="InterPro" id="IPR029055">
    <property type="entry name" value="Ntn_hydrolases_N"/>
</dbReference>
<dbReference type="Pfam" id="PF00134">
    <property type="entry name" value="Cyclin_N"/>
    <property type="match status" value="1"/>
</dbReference>
<dbReference type="InterPro" id="IPR006671">
    <property type="entry name" value="Cyclin_N"/>
</dbReference>
<comment type="similarity">
    <text evidence="3">Belongs to the cyclin family. Cyclin AB subfamily.</text>
</comment>
<sequence>MASKRQALVLPQKKGGIPPMGKQKVVAVAADAKNRRALEDIGNQVNARVVEGSFGAQLLANEQNAAAVNKKSVTTQSDQADVKVCAKPAKKVAAKRKEKKNVEIIVISPDSNEEKKYEAGMVGITRKSSRKKATSLTSVLTARSKVACELSDKLKELVVDIDASDKENQLAAVDYVEDIYKYYKSVEHSFRPCDYMDSQVEINVKMRAILVDWLIEVHDKFVLMPETLYLTSYIIDLYLSTEMTPRNELQLVGVSAMLIASKYEELWAPEVSDFICIADRTYTREQILRMEKRILDKLQWNLTVPTPYVFLVRFVKAAECDTEMNNMVFFFAELALVQYSLVTHCPSMVAAASVFAARCTLKKSPLWTETLKFHTGFSEQQLLDCTQILVNSHASAAAEGKLKVAYKKYSHEHFGAVALYPPATEMMEELTTSKTFLYSGHGVVYSYIFTRMSRRYDSRTTIFSPEGRLYQVEYAMEAISNAGAAVGILAQDGVVLVGEKKVTSKLLQTSHSTEKMYKIDDHLACAVAGIMSDANILLNTAQVQAQRYTLAYQEPMPVEQLVQSLCDTKQGYTQFGGLRPFGVSFLFAGWDKNYGFQLYMSDPSGNYSGWKAAAIGGNNQAAQSMLKQDYKDEITREEAVQLALKVLSRTMDSTSLTSEKLELAEIFLEPSGAVKYQVCRRELLEKLLVKHGVTQVATEST</sequence>
<evidence type="ECO:0000313" key="16">
    <source>
        <dbReference type="Proteomes" id="UP000734854"/>
    </source>
</evidence>
<keyword evidence="7" id="KW-0539">Nucleus</keyword>
<evidence type="ECO:0000256" key="8">
    <source>
        <dbReference type="ARBA" id="ARBA00023306"/>
    </source>
</evidence>
<dbReference type="SUPFAM" id="SSF56235">
    <property type="entry name" value="N-terminal nucleophile aminohydrolases (Ntn hydrolases)"/>
    <property type="match status" value="1"/>
</dbReference>
<name>A0A8J5HEL1_ZINOF</name>
<evidence type="ECO:0000256" key="7">
    <source>
        <dbReference type="ARBA" id="ARBA00023242"/>
    </source>
</evidence>
<comment type="subcellular location">
    <subcellularLocation>
        <location evidence="2">Nucleus</location>
    </subcellularLocation>
</comment>
<evidence type="ECO:0000256" key="13">
    <source>
        <dbReference type="RuleBase" id="RU000383"/>
    </source>
</evidence>
<dbReference type="PROSITE" id="PS00388">
    <property type="entry name" value="PROTEASOME_ALPHA_1"/>
    <property type="match status" value="1"/>
</dbReference>
<reference evidence="15 16" key="1">
    <citation type="submission" date="2020-08" db="EMBL/GenBank/DDBJ databases">
        <title>Plant Genome Project.</title>
        <authorList>
            <person name="Zhang R.-G."/>
        </authorList>
    </citation>
    <scope>NUCLEOTIDE SEQUENCE [LARGE SCALE GENOMIC DNA]</scope>
    <source>
        <tissue evidence="15">Rhizome</tissue>
    </source>
</reference>
<dbReference type="Gene3D" id="3.60.20.10">
    <property type="entry name" value="Glutamine Phosphoribosylpyrophosphate, subunit 1, domain 1"/>
    <property type="match status" value="1"/>
</dbReference>
<protein>
    <recommendedName>
        <fullName evidence="11">20S proteasome alpha subunit C</fullName>
    </recommendedName>
    <alternativeName>
        <fullName evidence="10">20S proteasome subunit alpha-3</fullName>
    </alternativeName>
</protein>
<accession>A0A8J5HEL1</accession>
<evidence type="ECO:0000259" key="14">
    <source>
        <dbReference type="PROSITE" id="PS00388"/>
    </source>
</evidence>
<comment type="function">
    <text evidence="1">The proteasome is a multicatalytic proteinase complex which is characterized by its ability to cleave peptides with Arg, Phe, Tyr, Leu, and Glu adjacent to the leaving group at neutral or slightly basic pH. The proteasome has an ATP-dependent proteolytic activity.</text>
</comment>
<dbReference type="EMBL" id="JACMSC010000005">
    <property type="protein sequence ID" value="KAG6522580.1"/>
    <property type="molecule type" value="Genomic_DNA"/>
</dbReference>
<evidence type="ECO:0000256" key="11">
    <source>
        <dbReference type="ARBA" id="ARBA00031364"/>
    </source>
</evidence>
<dbReference type="Pfam" id="PF02984">
    <property type="entry name" value="Cyclin_C"/>
    <property type="match status" value="1"/>
</dbReference>
<dbReference type="InterPro" id="IPR001353">
    <property type="entry name" value="Proteasome_sua/b"/>
</dbReference>
<dbReference type="SMART" id="SM00948">
    <property type="entry name" value="Proteasome_A_N"/>
    <property type="match status" value="1"/>
</dbReference>
<dbReference type="PANTHER" id="PTHR11599">
    <property type="entry name" value="PROTEASOME SUBUNIT ALPHA/BETA"/>
    <property type="match status" value="1"/>
</dbReference>
<evidence type="ECO:0000256" key="2">
    <source>
        <dbReference type="ARBA" id="ARBA00004123"/>
    </source>
</evidence>
<dbReference type="GO" id="GO:0010332">
    <property type="term" value="P:response to gamma radiation"/>
    <property type="evidence" value="ECO:0007669"/>
    <property type="project" value="UniProtKB-ARBA"/>
</dbReference>
<dbReference type="InterPro" id="IPR004367">
    <property type="entry name" value="Cyclin_C-dom"/>
</dbReference>
<dbReference type="InterPro" id="IPR000426">
    <property type="entry name" value="Proteasome_asu_N"/>
</dbReference>
<keyword evidence="4" id="KW-0132">Cell division</keyword>
<comment type="subunit">
    <text evidence="9">The 26S proteasome consists of a 20S proteasome core and two 19S regulatory subunits. The 20S proteasome core is composed of 28 subunits that are arranged in four stacked rings, resulting in a barrel-shaped structure. The two end rings are each formed by seven alpha subunits, and the two central rings are each formed by seven beta subunits. The catalytic chamber with the active sites is on the inside of the barrel.</text>
</comment>
<dbReference type="InterPro" id="IPR023332">
    <property type="entry name" value="Proteasome_alpha-type"/>
</dbReference>
<dbReference type="FunFam" id="3.60.20.10:FF:000031">
    <property type="entry name" value="Proteasome subunit alpha type"/>
    <property type="match status" value="1"/>
</dbReference>
<keyword evidence="16" id="KW-1185">Reference proteome</keyword>
<dbReference type="NCBIfam" id="NF003075">
    <property type="entry name" value="PRK03996.1"/>
    <property type="match status" value="1"/>
</dbReference>
<comment type="similarity">
    <text evidence="12">Belongs to the peptidase T1A family.</text>
</comment>
<evidence type="ECO:0000256" key="10">
    <source>
        <dbReference type="ARBA" id="ARBA00030070"/>
    </source>
</evidence>
<keyword evidence="6 13" id="KW-0195">Cyclin</keyword>
<dbReference type="InterPro" id="IPR013763">
    <property type="entry name" value="Cyclin-like_dom"/>
</dbReference>
<keyword evidence="8" id="KW-0131">Cell cycle</keyword>
<dbReference type="InterPro" id="IPR036915">
    <property type="entry name" value="Cyclin-like_sf"/>
</dbReference>
<organism evidence="15 16">
    <name type="scientific">Zingiber officinale</name>
    <name type="common">Ginger</name>
    <name type="synonym">Amomum zingiber</name>
    <dbReference type="NCBI Taxonomy" id="94328"/>
    <lineage>
        <taxon>Eukaryota</taxon>
        <taxon>Viridiplantae</taxon>
        <taxon>Streptophyta</taxon>
        <taxon>Embryophyta</taxon>
        <taxon>Tracheophyta</taxon>
        <taxon>Spermatophyta</taxon>
        <taxon>Magnoliopsida</taxon>
        <taxon>Liliopsida</taxon>
        <taxon>Zingiberales</taxon>
        <taxon>Zingiberaceae</taxon>
        <taxon>Zingiber</taxon>
    </lineage>
</organism>
<keyword evidence="5 12" id="KW-0647">Proteasome</keyword>
<dbReference type="InterPro" id="IPR050115">
    <property type="entry name" value="Proteasome_alpha"/>
</dbReference>